<evidence type="ECO:0000313" key="1">
    <source>
        <dbReference type="EMBL" id="ERL50585.1"/>
    </source>
</evidence>
<dbReference type="AlphaFoldDB" id="W1N6L6"/>
<reference evidence="1 2" key="1">
    <citation type="submission" date="2013-08" db="EMBL/GenBank/DDBJ databases">
        <title>draft genome of Halomonas huanghegensis, strain BJGMM-B45T.</title>
        <authorList>
            <person name="Miao C."/>
            <person name="Wan Y."/>
            <person name="Jin W."/>
        </authorList>
    </citation>
    <scope>NUCLEOTIDE SEQUENCE [LARGE SCALE GENOMIC DNA]</scope>
    <source>
        <strain evidence="1 2">BJGMM-B45</strain>
    </source>
</reference>
<keyword evidence="2" id="KW-1185">Reference proteome</keyword>
<gene>
    <name evidence="1" type="ORF">BJB45_05505</name>
</gene>
<comment type="caution">
    <text evidence="1">The sequence shown here is derived from an EMBL/GenBank/DDBJ whole genome shotgun (WGS) entry which is preliminary data.</text>
</comment>
<sequence length="49" mass="5375">MCQILGVRDFRNGRVNRLGLRFAEQFAEQTLAGAVAGRPDVLTQTTIAI</sequence>
<name>W1N6L6_9GAMM</name>
<protein>
    <submittedName>
        <fullName evidence="1">Uncharacterized protein</fullName>
    </submittedName>
</protein>
<dbReference type="Proteomes" id="UP000019113">
    <property type="component" value="Unassembled WGS sequence"/>
</dbReference>
<organism evidence="1 2">
    <name type="scientific">Halomonas huangheensis</name>
    <dbReference type="NCBI Taxonomy" id="1178482"/>
    <lineage>
        <taxon>Bacteria</taxon>
        <taxon>Pseudomonadati</taxon>
        <taxon>Pseudomonadota</taxon>
        <taxon>Gammaproteobacteria</taxon>
        <taxon>Oceanospirillales</taxon>
        <taxon>Halomonadaceae</taxon>
        <taxon>Halomonas</taxon>
    </lineage>
</organism>
<accession>W1N6L6</accession>
<evidence type="ECO:0000313" key="2">
    <source>
        <dbReference type="Proteomes" id="UP000019113"/>
    </source>
</evidence>
<dbReference type="PATRIC" id="fig|1178482.3.peg.3679"/>
<proteinExistence type="predicted"/>
<dbReference type="EMBL" id="AVBC01000039">
    <property type="protein sequence ID" value="ERL50585.1"/>
    <property type="molecule type" value="Genomic_DNA"/>
</dbReference>